<protein>
    <submittedName>
        <fullName evidence="2">Charged multivesicular body protein</fullName>
    </submittedName>
</protein>
<evidence type="ECO:0000313" key="2">
    <source>
        <dbReference type="EMBL" id="CAB9522726.1"/>
    </source>
</evidence>
<dbReference type="Gene3D" id="6.10.140.1230">
    <property type="match status" value="1"/>
</dbReference>
<gene>
    <name evidence="2" type="ORF">SEMRO_1334_G263820.1</name>
</gene>
<dbReference type="GO" id="GO:0007034">
    <property type="term" value="P:vacuolar transport"/>
    <property type="evidence" value="ECO:0007669"/>
    <property type="project" value="InterPro"/>
</dbReference>
<feature type="compositionally biased region" description="Basic and acidic residues" evidence="1">
    <location>
        <begin position="106"/>
        <end position="133"/>
    </location>
</feature>
<feature type="region of interest" description="Disordered" evidence="1">
    <location>
        <begin position="286"/>
        <end position="309"/>
    </location>
</feature>
<evidence type="ECO:0000256" key="1">
    <source>
        <dbReference type="SAM" id="MobiDB-lite"/>
    </source>
</evidence>
<dbReference type="PANTHER" id="PTHR10476">
    <property type="entry name" value="CHARGED MULTIVESICULAR BODY PROTEIN"/>
    <property type="match status" value="1"/>
</dbReference>
<comment type="caution">
    <text evidence="2">The sequence shown here is derived from an EMBL/GenBank/DDBJ whole genome shotgun (WGS) entry which is preliminary data.</text>
</comment>
<keyword evidence="3" id="KW-1185">Reference proteome</keyword>
<dbReference type="AlphaFoldDB" id="A0A9N8EK16"/>
<feature type="region of interest" description="Disordered" evidence="1">
    <location>
        <begin position="105"/>
        <end position="133"/>
    </location>
</feature>
<proteinExistence type="predicted"/>
<evidence type="ECO:0000313" key="3">
    <source>
        <dbReference type="Proteomes" id="UP001153069"/>
    </source>
</evidence>
<reference evidence="2" key="1">
    <citation type="submission" date="2020-06" db="EMBL/GenBank/DDBJ databases">
        <authorList>
            <consortium name="Plant Systems Biology data submission"/>
        </authorList>
    </citation>
    <scope>NUCLEOTIDE SEQUENCE</scope>
    <source>
        <strain evidence="2">D6</strain>
    </source>
</reference>
<dbReference type="Proteomes" id="UP001153069">
    <property type="component" value="Unassembled WGS sequence"/>
</dbReference>
<organism evidence="2 3">
    <name type="scientific">Seminavis robusta</name>
    <dbReference type="NCBI Taxonomy" id="568900"/>
    <lineage>
        <taxon>Eukaryota</taxon>
        <taxon>Sar</taxon>
        <taxon>Stramenopiles</taxon>
        <taxon>Ochrophyta</taxon>
        <taxon>Bacillariophyta</taxon>
        <taxon>Bacillariophyceae</taxon>
        <taxon>Bacillariophycidae</taxon>
        <taxon>Naviculales</taxon>
        <taxon>Naviculaceae</taxon>
        <taxon>Seminavis</taxon>
    </lineage>
</organism>
<accession>A0A9N8EK16</accession>
<dbReference type="EMBL" id="CAICTM010001332">
    <property type="protein sequence ID" value="CAB9522726.1"/>
    <property type="molecule type" value="Genomic_DNA"/>
</dbReference>
<name>A0A9N8EK16_9STRA</name>
<dbReference type="OrthoDB" id="5594417at2759"/>
<dbReference type="Pfam" id="PF03357">
    <property type="entry name" value="Snf7"/>
    <property type="match status" value="1"/>
</dbReference>
<dbReference type="InterPro" id="IPR005024">
    <property type="entry name" value="Snf7_fam"/>
</dbReference>
<sequence length="319" mass="35910">MSQLRNFIKLQTEHMHCSDNIKVVIARDLLKLLLIPAVLFAKLSFAAAKGEALADSCIRYDEGIELLHRGIHDELPESCSVFLSYQSQQYQLTTKSTMNFFKKKPTPKEAAKEAKREARKEVRQNQRDLDREIRELDRQEQQIKNELKQRAKKVSSQNDPTLKVLAKQLVQLRQQRDKLFTARSQVGAMGMHATTMASQVAAVSAIGTVTDTLKVANAQMDMKETMKVMSQFQHENEKMAAKEELMDDVLADAFDTEEVEEEAEALTNQVLAELGVEMDAKLVGLDAPQSKPVGEQLSQEEQNALDDALPDLKARLNAL</sequence>